<organism evidence="2 3">
    <name type="scientific">Caenorhabditis auriculariae</name>
    <dbReference type="NCBI Taxonomy" id="2777116"/>
    <lineage>
        <taxon>Eukaryota</taxon>
        <taxon>Metazoa</taxon>
        <taxon>Ecdysozoa</taxon>
        <taxon>Nematoda</taxon>
        <taxon>Chromadorea</taxon>
        <taxon>Rhabditida</taxon>
        <taxon>Rhabditina</taxon>
        <taxon>Rhabditomorpha</taxon>
        <taxon>Rhabditoidea</taxon>
        <taxon>Rhabditidae</taxon>
        <taxon>Peloderinae</taxon>
        <taxon>Caenorhabditis</taxon>
    </lineage>
</organism>
<comment type="caution">
    <text evidence="2">The sequence shown here is derived from an EMBL/GenBank/DDBJ whole genome shotgun (WGS) entry which is preliminary data.</text>
</comment>
<dbReference type="Proteomes" id="UP000835052">
    <property type="component" value="Unassembled WGS sequence"/>
</dbReference>
<sequence length="213" mass="23804">MDGAPESEWRCVFTSSFSGAGNNRLRDSHICTSRQFHVFLEKVGLRGRNSLEEPQQGFSLVCGSVLEANPLRSRHQAELPYEERCRKIENKLERTQEGQKSLDQRLETTALYQNPTATTCFGHAEKEDLLREIGTTLQTLINGHSMTRASLEMLHGRSRPKRGDGKWPSDAAAENSAANQARLIAQQESPNAIRPCAKYETSGRPATIQGRVH</sequence>
<reference evidence="2" key="1">
    <citation type="submission" date="2020-10" db="EMBL/GenBank/DDBJ databases">
        <authorList>
            <person name="Kikuchi T."/>
        </authorList>
    </citation>
    <scope>NUCLEOTIDE SEQUENCE</scope>
    <source>
        <strain evidence="2">NKZ352</strain>
    </source>
</reference>
<keyword evidence="3" id="KW-1185">Reference proteome</keyword>
<evidence type="ECO:0000313" key="3">
    <source>
        <dbReference type="Proteomes" id="UP000835052"/>
    </source>
</evidence>
<accession>A0A8S1HDH1</accession>
<dbReference type="EMBL" id="CAJGYM010000039">
    <property type="protein sequence ID" value="CAD6193859.1"/>
    <property type="molecule type" value="Genomic_DNA"/>
</dbReference>
<protein>
    <submittedName>
        <fullName evidence="2">Uncharacterized protein</fullName>
    </submittedName>
</protein>
<gene>
    <name evidence="2" type="ORF">CAUJ_LOCUS9778</name>
</gene>
<dbReference type="AlphaFoldDB" id="A0A8S1HDH1"/>
<name>A0A8S1HDH1_9PELO</name>
<feature type="region of interest" description="Disordered" evidence="1">
    <location>
        <begin position="185"/>
        <end position="213"/>
    </location>
</feature>
<evidence type="ECO:0000256" key="1">
    <source>
        <dbReference type="SAM" id="MobiDB-lite"/>
    </source>
</evidence>
<evidence type="ECO:0000313" key="2">
    <source>
        <dbReference type="EMBL" id="CAD6193859.1"/>
    </source>
</evidence>
<proteinExistence type="predicted"/>